<keyword evidence="2" id="KW-1185">Reference proteome</keyword>
<dbReference type="RefSeq" id="WP_342023383.1">
    <property type="nucleotide sequence ID" value="NZ_CP151657.1"/>
</dbReference>
<evidence type="ECO:0008006" key="3">
    <source>
        <dbReference type="Google" id="ProtNLM"/>
    </source>
</evidence>
<dbReference type="InterPro" id="IPR036390">
    <property type="entry name" value="WH_DNA-bd_sf"/>
</dbReference>
<organism evidence="1 2">
    <name type="scientific">Arthrobacter citreus</name>
    <dbReference type="NCBI Taxonomy" id="1670"/>
    <lineage>
        <taxon>Bacteria</taxon>
        <taxon>Bacillati</taxon>
        <taxon>Actinomycetota</taxon>
        <taxon>Actinomycetes</taxon>
        <taxon>Micrococcales</taxon>
        <taxon>Micrococcaceae</taxon>
        <taxon>Arthrobacter</taxon>
    </lineage>
</organism>
<dbReference type="SUPFAM" id="SSF46785">
    <property type="entry name" value="Winged helix' DNA-binding domain"/>
    <property type="match status" value="1"/>
</dbReference>
<dbReference type="Proteomes" id="UP001448858">
    <property type="component" value="Chromosome"/>
</dbReference>
<name>A0ABZ2ZU93_9MICC</name>
<gene>
    <name evidence="1" type="ORF">AAE021_16530</name>
</gene>
<evidence type="ECO:0000313" key="2">
    <source>
        <dbReference type="Proteomes" id="UP001448858"/>
    </source>
</evidence>
<accession>A0ABZ2ZU93</accession>
<sequence length="140" mass="14219">MSPEQASADAGYVPRLLAAAAFVTQRATDDSLSELRLTHERAAILGLLSSVCADVAALSGASGLEPGCVHDCVVALECCGYAASTPAGVWTITASGARIQAQAEQAEARLLAGANDDALRRELSALIRALAPPRTGTDGA</sequence>
<evidence type="ECO:0000313" key="1">
    <source>
        <dbReference type="EMBL" id="WZP15731.1"/>
    </source>
</evidence>
<dbReference type="EMBL" id="CP151657">
    <property type="protein sequence ID" value="WZP15731.1"/>
    <property type="molecule type" value="Genomic_DNA"/>
</dbReference>
<reference evidence="1 2" key="1">
    <citation type="submission" date="2024-04" db="EMBL/GenBank/DDBJ databases">
        <title>Arthrobacter sp. from Plains bison fecal sample.</title>
        <authorList>
            <person name="Ruzzini A."/>
        </authorList>
    </citation>
    <scope>NUCLEOTIDE SEQUENCE [LARGE SCALE GENOMIC DNA]</scope>
    <source>
        <strain evidence="1 2">EINP1</strain>
    </source>
</reference>
<proteinExistence type="predicted"/>
<dbReference type="InterPro" id="IPR036388">
    <property type="entry name" value="WH-like_DNA-bd_sf"/>
</dbReference>
<dbReference type="Gene3D" id="1.10.10.10">
    <property type="entry name" value="Winged helix-like DNA-binding domain superfamily/Winged helix DNA-binding domain"/>
    <property type="match status" value="1"/>
</dbReference>
<protein>
    <recommendedName>
        <fullName evidence="3">MarR family transcriptional regulator</fullName>
    </recommendedName>
</protein>